<name>A0ABT6PYA3_9PROT</name>
<accession>A0ABT6PYA3</accession>
<proteinExistence type="predicted"/>
<dbReference type="Pfam" id="PF07396">
    <property type="entry name" value="Porin_O_P"/>
    <property type="match status" value="1"/>
</dbReference>
<dbReference type="Gene3D" id="2.40.160.10">
    <property type="entry name" value="Porin"/>
    <property type="match status" value="1"/>
</dbReference>
<organism evidence="1 2">
    <name type="scientific">Commensalibacter oyaizuii</name>
    <dbReference type="NCBI Taxonomy" id="3043873"/>
    <lineage>
        <taxon>Bacteria</taxon>
        <taxon>Pseudomonadati</taxon>
        <taxon>Pseudomonadota</taxon>
        <taxon>Alphaproteobacteria</taxon>
        <taxon>Acetobacterales</taxon>
        <taxon>Acetobacteraceae</taxon>
    </lineage>
</organism>
<evidence type="ECO:0000313" key="1">
    <source>
        <dbReference type="EMBL" id="MDI2089840.1"/>
    </source>
</evidence>
<dbReference type="Proteomes" id="UP001431634">
    <property type="component" value="Unassembled WGS sequence"/>
</dbReference>
<keyword evidence="2" id="KW-1185">Reference proteome</keyword>
<protein>
    <submittedName>
        <fullName evidence="1">Porin</fullName>
    </submittedName>
</protein>
<reference evidence="1" key="1">
    <citation type="submission" date="2023-05" db="EMBL/GenBank/DDBJ databases">
        <title>Whole genome sequence of Commensalibacter sp.</title>
        <authorList>
            <person name="Charoenyingcharoen P."/>
            <person name="Yukphan P."/>
        </authorList>
    </citation>
    <scope>NUCLEOTIDE SEQUENCE</scope>
    <source>
        <strain evidence="1">TBRC 16381</strain>
    </source>
</reference>
<comment type="caution">
    <text evidence="1">The sequence shown here is derived from an EMBL/GenBank/DDBJ whole genome shotgun (WGS) entry which is preliminary data.</text>
</comment>
<dbReference type="EMBL" id="JASBAO010000001">
    <property type="protein sequence ID" value="MDI2089840.1"/>
    <property type="molecule type" value="Genomic_DNA"/>
</dbReference>
<dbReference type="InterPro" id="IPR023614">
    <property type="entry name" value="Porin_dom_sf"/>
</dbReference>
<sequence>MVKKSRFERNKAKITFIFLIGIGSALFTQQGYSLHYTIKKSPLLLKDSAVNITRYTVVKYSFRSSSNVQDFINTYVANDKNKRKSLLDRYNAKDYFYHPIKYSLATQSVTPTDFKMSSKQLSYFKLTSRHKVLFHNFAFQLLNGSVQYSKYYKGFNARFLYFSVIKDQNLKGFNQVENMTAIDLIRLATMGHVRYTLLESHLNNQLHVMAYATGRKFGPDIDFGRNQLGGVFRVAAHPIANVNYDLHMGFSGIIFLDGINRRYGQVLQRQLMLSSTGYMIRNIQNVNNIWSTGPEISLRWKRLFLNAEYHTIYLGRVAGSQINRPTLRFPAWYLETSYTILGPRRIYNQERADFVSLAKPSFNPRQGEWGTVEGFFRYSVMNLKSQPNLFGLDDKRMAINGGRQTVIAAGVKWYVSSNAKLMVQYNYVTSASSKSSYYNLLGYDSRSLVARLQMTF</sequence>
<dbReference type="RefSeq" id="WP_281447013.1">
    <property type="nucleotide sequence ID" value="NZ_JASBAO010000001.1"/>
</dbReference>
<evidence type="ECO:0000313" key="2">
    <source>
        <dbReference type="Proteomes" id="UP001431634"/>
    </source>
</evidence>
<dbReference type="InterPro" id="IPR010870">
    <property type="entry name" value="Porin_O/P"/>
</dbReference>
<gene>
    <name evidence="1" type="ORF">QJV27_00360</name>
</gene>